<dbReference type="InterPro" id="IPR052396">
    <property type="entry name" value="Meiotic_Drive_Suppr_Kinase"/>
</dbReference>
<evidence type="ECO:0000256" key="7">
    <source>
        <dbReference type="ARBA" id="ARBA00033194"/>
    </source>
</evidence>
<comment type="catalytic activity">
    <reaction evidence="9">
        <text>L-seryl-[protein] + ATP = O-phospho-L-seryl-[protein] + ADP + H(+)</text>
        <dbReference type="Rhea" id="RHEA:17989"/>
        <dbReference type="Rhea" id="RHEA-COMP:9863"/>
        <dbReference type="Rhea" id="RHEA-COMP:11604"/>
        <dbReference type="ChEBI" id="CHEBI:15378"/>
        <dbReference type="ChEBI" id="CHEBI:29999"/>
        <dbReference type="ChEBI" id="CHEBI:30616"/>
        <dbReference type="ChEBI" id="CHEBI:83421"/>
        <dbReference type="ChEBI" id="CHEBI:456216"/>
        <dbReference type="EC" id="2.7.11.1"/>
    </reaction>
</comment>
<evidence type="ECO:0000313" key="13">
    <source>
        <dbReference type="Proteomes" id="UP000277212"/>
    </source>
</evidence>
<feature type="compositionally biased region" description="Basic and acidic residues" evidence="10">
    <location>
        <begin position="468"/>
        <end position="481"/>
    </location>
</feature>
<gene>
    <name evidence="12" type="ORF">CDV36_015808</name>
</gene>
<evidence type="ECO:0000313" key="12">
    <source>
        <dbReference type="EMBL" id="RMJ01447.1"/>
    </source>
</evidence>
<reference evidence="12 13" key="1">
    <citation type="submission" date="2017-06" db="EMBL/GenBank/DDBJ databases">
        <title>Comparative genomic analysis of Ambrosia Fusariam Clade fungi.</title>
        <authorList>
            <person name="Stajich J.E."/>
            <person name="Carrillo J."/>
            <person name="Kijimoto T."/>
            <person name="Eskalen A."/>
            <person name="O'Donnell K."/>
            <person name="Kasson M."/>
        </authorList>
    </citation>
    <scope>NUCLEOTIDE SEQUENCE [LARGE SCALE GENOMIC DNA]</scope>
    <source>
        <strain evidence="12">UCR3666</strain>
    </source>
</reference>
<feature type="region of interest" description="Disordered" evidence="10">
    <location>
        <begin position="416"/>
        <end position="528"/>
    </location>
</feature>
<feature type="compositionally biased region" description="Basic residues" evidence="10">
    <location>
        <begin position="453"/>
        <end position="462"/>
    </location>
</feature>
<dbReference type="PANTHER" id="PTHR37171:SF1">
    <property type="entry name" value="SERINE_THREONINE-PROTEIN KINASE YRZF-RELATED"/>
    <property type="match status" value="1"/>
</dbReference>
<protein>
    <recommendedName>
        <fullName evidence="5">EKC/KEOPS complex subunit BUD32</fullName>
        <ecNumber evidence="3">2.7.11.1</ecNumber>
    </recommendedName>
    <alternativeName>
        <fullName evidence="6 7">Atypical Serine/threonine protein kinase BUD32</fullName>
    </alternativeName>
    <alternativeName>
        <fullName evidence="4">EKC/KEOPS complex subunit bud32</fullName>
    </alternativeName>
</protein>
<feature type="compositionally biased region" description="Basic and acidic residues" evidence="10">
    <location>
        <begin position="1"/>
        <end position="57"/>
    </location>
</feature>
<dbReference type="STRING" id="2010991.A0A3M2R855"/>
<dbReference type="GO" id="GO:0004674">
    <property type="term" value="F:protein serine/threonine kinase activity"/>
    <property type="evidence" value="ECO:0007669"/>
    <property type="project" value="UniProtKB-EC"/>
</dbReference>
<comment type="caution">
    <text evidence="12">The sequence shown here is derived from an EMBL/GenBank/DDBJ whole genome shotgun (WGS) entry which is preliminary data.</text>
</comment>
<comment type="function">
    <text evidence="1">Component of the EKC/KEOPS complex that is required for the formation of a threonylcarbamoyl group on adenosine at position 37 (t(6)A37) in tRNAs that read codons beginning with adenine. The complex is probably involved in the transfer of the threonylcarbamoyl moiety of threonylcarbamoyl-AMP (TC-AMP) to the N6 group of A37. BUD32 has ATPase activity in the context of the EKC/KEOPS complex and likely plays a supporting role to the catalytic subunit KAE1. The EKC/KEOPS complex also promotes both telomere uncapping and telomere elongation. The complex is required for efficient recruitment of transcriptional coactivators.</text>
</comment>
<feature type="compositionally biased region" description="Low complexity" evidence="10">
    <location>
        <begin position="218"/>
        <end position="227"/>
    </location>
</feature>
<dbReference type="InterPro" id="IPR011009">
    <property type="entry name" value="Kinase-like_dom_sf"/>
</dbReference>
<evidence type="ECO:0000256" key="1">
    <source>
        <dbReference type="ARBA" id="ARBA00003747"/>
    </source>
</evidence>
<dbReference type="PROSITE" id="PS00109">
    <property type="entry name" value="PROTEIN_KINASE_TYR"/>
    <property type="match status" value="1"/>
</dbReference>
<evidence type="ECO:0000256" key="4">
    <source>
        <dbReference type="ARBA" id="ARBA00013948"/>
    </source>
</evidence>
<dbReference type="AlphaFoldDB" id="A0A3M2R855"/>
<name>A0A3M2R855_9HYPO</name>
<dbReference type="Proteomes" id="UP000277212">
    <property type="component" value="Unassembled WGS sequence"/>
</dbReference>
<feature type="region of interest" description="Disordered" evidence="10">
    <location>
        <begin position="1"/>
        <end position="61"/>
    </location>
</feature>
<dbReference type="GO" id="GO:0005524">
    <property type="term" value="F:ATP binding"/>
    <property type="evidence" value="ECO:0007669"/>
    <property type="project" value="InterPro"/>
</dbReference>
<dbReference type="EMBL" id="NKUJ01000667">
    <property type="protein sequence ID" value="RMJ01447.1"/>
    <property type="molecule type" value="Genomic_DNA"/>
</dbReference>
<keyword evidence="13" id="KW-1185">Reference proteome</keyword>
<proteinExistence type="predicted"/>
<dbReference type="EC" id="2.7.11.1" evidence="3"/>
<dbReference type="PROSITE" id="PS50011">
    <property type="entry name" value="PROTEIN_KINASE_DOM"/>
    <property type="match status" value="1"/>
</dbReference>
<comment type="subunit">
    <text evidence="2">Component of the EKC/KEOPS complex composed of at least BUD32, CGI121, GON7, KAE1 and PCC1; the whole complex dimerizes.</text>
</comment>
<evidence type="ECO:0000259" key="11">
    <source>
        <dbReference type="PROSITE" id="PS50011"/>
    </source>
</evidence>
<dbReference type="Gene3D" id="1.10.510.10">
    <property type="entry name" value="Transferase(Phosphotransferase) domain 1"/>
    <property type="match status" value="1"/>
</dbReference>
<dbReference type="SUPFAM" id="SSF56112">
    <property type="entry name" value="Protein kinase-like (PK-like)"/>
    <property type="match status" value="1"/>
</dbReference>
<evidence type="ECO:0000256" key="8">
    <source>
        <dbReference type="ARBA" id="ARBA00047899"/>
    </source>
</evidence>
<evidence type="ECO:0000256" key="10">
    <source>
        <dbReference type="SAM" id="MobiDB-lite"/>
    </source>
</evidence>
<evidence type="ECO:0000256" key="3">
    <source>
        <dbReference type="ARBA" id="ARBA00012513"/>
    </source>
</evidence>
<evidence type="ECO:0000256" key="6">
    <source>
        <dbReference type="ARBA" id="ARBA00030980"/>
    </source>
</evidence>
<dbReference type="OrthoDB" id="8905873at2759"/>
<sequence length="818" mass="93173">MEELRRLLQETQDRADKERRRAEEAERERQEERDRAEKEQQRAEKEQQRAEEAEKQTRPTTLDEYIAACHDLVFSQFRVERDRRLTSKGSITNPRNKLCPTSLEPWPDFLDQQRSVLDTMYECFPTHTRAFESQNFLAGLGKRVSRRSIADEKSLEYFMHNGVEDPVRVIVEQLRQVEEVSNAFDMGNGIVFENHPHAISDVAEEVAARENTPPSPQTPLQTSLQTPNHKRDVNQLRPDQIGVYRSDDDTVSEKRTMIYVSEYKAPHKLTAPHLRAGLRRMNIYKEAVNRKKIPTSVDPEGRFRYHAERLTASALAQTYHYMIEGGLEYGLMTTGEATVFLKVDWARPETLYYHLAEPGPEVTAHAEHVQSSSAVGQYLAFSLMALGSPGERGEHGQDERDRATANLKRWAEDFETTLRSIPEGERRAPGSSSSWAPTTYEDFDRSPCVLRGGRQRRRRRRHGEGDDEHDKFAIRRNRAESSSDESGTQPPDTPSPAERRGRRRQRGQGSEKEPRRSQRILARRPREEAAQDRQYCTQACLLGLLRGGPLDPRCPNVESHIGSDGGCHGGCRGRTRGCTRTRHPVSHSMWLQLLRKQLRQSLDAGITKLGRHGARGVLFKVTLLAYGYTFVCKGTVRAFIRDLEHEAAVYKRLERVQGVSVPVFLGAVDLRPLKRVYYYDHRVYIVHMTFLSWGGDGIDEIGVSADTGQSLEDRLLRSLRAIHEEGVVHKDVRSANMLVSRETDSVMLIDFERAVLLEAARRPLAQVVPNKRGWDSGRVADGEKSAQLSKRVSRGCGFAEDNLMARTTLMNLHSGVRP</sequence>
<evidence type="ECO:0000256" key="5">
    <source>
        <dbReference type="ARBA" id="ARBA00019973"/>
    </source>
</evidence>
<dbReference type="InterPro" id="IPR008266">
    <property type="entry name" value="Tyr_kinase_AS"/>
</dbReference>
<feature type="domain" description="Protein kinase" evidence="11">
    <location>
        <begin position="604"/>
        <end position="818"/>
    </location>
</feature>
<accession>A0A3M2R855</accession>
<comment type="catalytic activity">
    <reaction evidence="8">
        <text>L-threonyl-[protein] + ATP = O-phospho-L-threonyl-[protein] + ADP + H(+)</text>
        <dbReference type="Rhea" id="RHEA:46608"/>
        <dbReference type="Rhea" id="RHEA-COMP:11060"/>
        <dbReference type="Rhea" id="RHEA-COMP:11605"/>
        <dbReference type="ChEBI" id="CHEBI:15378"/>
        <dbReference type="ChEBI" id="CHEBI:30013"/>
        <dbReference type="ChEBI" id="CHEBI:30616"/>
        <dbReference type="ChEBI" id="CHEBI:61977"/>
        <dbReference type="ChEBI" id="CHEBI:456216"/>
        <dbReference type="EC" id="2.7.11.1"/>
    </reaction>
</comment>
<dbReference type="InterPro" id="IPR000719">
    <property type="entry name" value="Prot_kinase_dom"/>
</dbReference>
<evidence type="ECO:0000256" key="2">
    <source>
        <dbReference type="ARBA" id="ARBA00011534"/>
    </source>
</evidence>
<feature type="region of interest" description="Disordered" evidence="10">
    <location>
        <begin position="208"/>
        <end position="230"/>
    </location>
</feature>
<dbReference type="PANTHER" id="PTHR37171">
    <property type="entry name" value="SERINE/THREONINE-PROTEIN KINASE YRZF-RELATED"/>
    <property type="match status" value="1"/>
</dbReference>
<evidence type="ECO:0000256" key="9">
    <source>
        <dbReference type="ARBA" id="ARBA00048679"/>
    </source>
</evidence>
<organism evidence="12 13">
    <name type="scientific">Fusarium kuroshium</name>
    <dbReference type="NCBI Taxonomy" id="2010991"/>
    <lineage>
        <taxon>Eukaryota</taxon>
        <taxon>Fungi</taxon>
        <taxon>Dikarya</taxon>
        <taxon>Ascomycota</taxon>
        <taxon>Pezizomycotina</taxon>
        <taxon>Sordariomycetes</taxon>
        <taxon>Hypocreomycetidae</taxon>
        <taxon>Hypocreales</taxon>
        <taxon>Nectriaceae</taxon>
        <taxon>Fusarium</taxon>
        <taxon>Fusarium solani species complex</taxon>
    </lineage>
</organism>